<feature type="compositionally biased region" description="Polar residues" evidence="8">
    <location>
        <begin position="25"/>
        <end position="46"/>
    </location>
</feature>
<dbReference type="Proteomes" id="UP000077115">
    <property type="component" value="Unassembled WGS sequence"/>
</dbReference>
<keyword evidence="7" id="KW-0472">Membrane</keyword>
<evidence type="ECO:0000256" key="8">
    <source>
        <dbReference type="SAM" id="MobiDB-lite"/>
    </source>
</evidence>
<keyword evidence="2" id="KW-0813">Transport</keyword>
<protein>
    <submittedName>
        <fullName evidence="9">Uncharacterized protein</fullName>
    </submittedName>
</protein>
<dbReference type="PANTHER" id="PTHR33281">
    <property type="entry name" value="UPF0187 PROTEIN YNEE"/>
    <property type="match status" value="1"/>
</dbReference>
<dbReference type="GO" id="GO:0005886">
    <property type="term" value="C:plasma membrane"/>
    <property type="evidence" value="ECO:0007669"/>
    <property type="project" value="UniProtKB-SubCell"/>
</dbReference>
<gene>
    <name evidence="9" type="ORF">BDEG_20083</name>
</gene>
<dbReference type="GO" id="GO:0005254">
    <property type="term" value="F:chloride channel activity"/>
    <property type="evidence" value="ECO:0007669"/>
    <property type="project" value="InterPro"/>
</dbReference>
<dbReference type="AlphaFoldDB" id="A0A177W8A5"/>
<evidence type="ECO:0000256" key="4">
    <source>
        <dbReference type="ARBA" id="ARBA00022692"/>
    </source>
</evidence>
<reference evidence="9 10" key="2">
    <citation type="submission" date="2016-05" db="EMBL/GenBank/DDBJ databases">
        <title>Lineage-specific infection strategies underlie the spectrum of fungal disease in amphibians.</title>
        <authorList>
            <person name="Cuomo C.A."/>
            <person name="Farrer R.A."/>
            <person name="James T."/>
            <person name="Longcore J."/>
            <person name="Birren B."/>
        </authorList>
    </citation>
    <scope>NUCLEOTIDE SEQUENCE [LARGE SCALE GENOMIC DNA]</scope>
    <source>
        <strain evidence="9 10">JEL423</strain>
    </source>
</reference>
<dbReference type="PANTHER" id="PTHR33281:SF19">
    <property type="entry name" value="VOLTAGE-DEPENDENT ANION CHANNEL-FORMING PROTEIN YNEE"/>
    <property type="match status" value="1"/>
</dbReference>
<evidence type="ECO:0000256" key="2">
    <source>
        <dbReference type="ARBA" id="ARBA00022448"/>
    </source>
</evidence>
<proteinExistence type="predicted"/>
<dbReference type="VEuPathDB" id="FungiDB:BDEG_20083"/>
<dbReference type="Pfam" id="PF25539">
    <property type="entry name" value="Bestrophin_2"/>
    <property type="match status" value="1"/>
</dbReference>
<dbReference type="InterPro" id="IPR044669">
    <property type="entry name" value="YneE/VCCN1/2-like"/>
</dbReference>
<evidence type="ECO:0000256" key="6">
    <source>
        <dbReference type="ARBA" id="ARBA00023065"/>
    </source>
</evidence>
<sequence length="353" mass="39082">MNLFKRAPSAQLGENLPHLDVHASPANSPLSMEQQPLLNPSLQPHSPHSPAAASIMLQTAENILPRTSAFTFPHTEVLSMRGSVIPSISPLCIALTLWAALCSFWEGRRMWGNMITHLRNLSRLITISVHGPDTPCTRLKKHAATNLLLAFAVATKHHLRDEHGVYYEDLHHLLVHIPEYAPGAAHPTVVNLPLEISRQISLFVQFSKTSDWTDVPTANAMQAAIAGLLDCLGNLERIGNSPIPMAYLIHLKQTLFLYLLSLPFQLVSTMGWSTVVAVAAASFTLLGIEAIGGEIENPFGYDNNDLKLDKFCVEIKRELREMIIRAPAAHNQDIPNWTRPVDLEDRRSFVASD</sequence>
<keyword evidence="6" id="KW-0406">Ion transport</keyword>
<dbReference type="EMBL" id="DS022300">
    <property type="protein sequence ID" value="OAJ35850.1"/>
    <property type="molecule type" value="Genomic_DNA"/>
</dbReference>
<comment type="subcellular location">
    <subcellularLocation>
        <location evidence="1">Cell membrane</location>
        <topology evidence="1">Multi-pass membrane protein</topology>
    </subcellularLocation>
</comment>
<name>A0A177W8A5_BATDL</name>
<keyword evidence="4" id="KW-0812">Transmembrane</keyword>
<accession>A0A177W8A5</accession>
<organism evidence="9 10">
    <name type="scientific">Batrachochytrium dendrobatidis (strain JEL423)</name>
    <dbReference type="NCBI Taxonomy" id="403673"/>
    <lineage>
        <taxon>Eukaryota</taxon>
        <taxon>Fungi</taxon>
        <taxon>Fungi incertae sedis</taxon>
        <taxon>Chytridiomycota</taxon>
        <taxon>Chytridiomycota incertae sedis</taxon>
        <taxon>Chytridiomycetes</taxon>
        <taxon>Rhizophydiales</taxon>
        <taxon>Rhizophydiales incertae sedis</taxon>
        <taxon>Batrachochytrium</taxon>
    </lineage>
</organism>
<keyword evidence="3" id="KW-1003">Cell membrane</keyword>
<evidence type="ECO:0000256" key="7">
    <source>
        <dbReference type="ARBA" id="ARBA00023136"/>
    </source>
</evidence>
<reference evidence="9 10" key="1">
    <citation type="submission" date="2006-10" db="EMBL/GenBank/DDBJ databases">
        <title>The Genome Sequence of Batrachochytrium dendrobatidis JEL423.</title>
        <authorList>
            <consortium name="The Broad Institute Genome Sequencing Platform"/>
            <person name="Birren B."/>
            <person name="Lander E."/>
            <person name="Galagan J."/>
            <person name="Cuomo C."/>
            <person name="Devon K."/>
            <person name="Jaffe D."/>
            <person name="Butler J."/>
            <person name="Alvarez P."/>
            <person name="Gnerre S."/>
            <person name="Grabherr M."/>
            <person name="Kleber M."/>
            <person name="Mauceli E."/>
            <person name="Brockman W."/>
            <person name="Young S."/>
            <person name="LaButti K."/>
            <person name="Sykes S."/>
            <person name="DeCaprio D."/>
            <person name="Crawford M."/>
            <person name="Koehrsen M."/>
            <person name="Engels R."/>
            <person name="Montgomery P."/>
            <person name="Pearson M."/>
            <person name="Howarth C."/>
            <person name="Larson L."/>
            <person name="White J."/>
            <person name="O'Leary S."/>
            <person name="Kodira C."/>
            <person name="Zeng Q."/>
            <person name="Yandava C."/>
            <person name="Alvarado L."/>
            <person name="Longcore J."/>
            <person name="James T."/>
        </authorList>
    </citation>
    <scope>NUCLEOTIDE SEQUENCE [LARGE SCALE GENOMIC DNA]</scope>
    <source>
        <strain evidence="9 10">JEL423</strain>
    </source>
</reference>
<keyword evidence="5" id="KW-1133">Transmembrane helix</keyword>
<feature type="region of interest" description="Disordered" evidence="8">
    <location>
        <begin position="23"/>
        <end position="49"/>
    </location>
</feature>
<evidence type="ECO:0000256" key="3">
    <source>
        <dbReference type="ARBA" id="ARBA00022475"/>
    </source>
</evidence>
<evidence type="ECO:0000313" key="9">
    <source>
        <dbReference type="EMBL" id="OAJ35850.1"/>
    </source>
</evidence>
<dbReference type="STRING" id="403673.A0A177W8A5"/>
<evidence type="ECO:0000256" key="1">
    <source>
        <dbReference type="ARBA" id="ARBA00004651"/>
    </source>
</evidence>
<evidence type="ECO:0000313" key="10">
    <source>
        <dbReference type="Proteomes" id="UP000077115"/>
    </source>
</evidence>
<dbReference type="OrthoDB" id="1368at2759"/>
<evidence type="ECO:0000256" key="5">
    <source>
        <dbReference type="ARBA" id="ARBA00022989"/>
    </source>
</evidence>